<accession>A0A6N3APW4</accession>
<name>A0A6N3APW4_9ENTR</name>
<dbReference type="RefSeq" id="WP_156565170.1">
    <property type="nucleotide sequence ID" value="NZ_CACRTZ010000005.1"/>
</dbReference>
<protein>
    <submittedName>
        <fullName evidence="1">Putative two-component-system connector protein YcgZ</fullName>
    </submittedName>
</protein>
<proteinExistence type="predicted"/>
<reference evidence="1" key="1">
    <citation type="submission" date="2019-11" db="EMBL/GenBank/DDBJ databases">
        <authorList>
            <person name="Feng L."/>
        </authorList>
    </citation>
    <scope>NUCLEOTIDE SEQUENCE</scope>
    <source>
        <strain evidence="1">EMassiliensisLFYP7</strain>
    </source>
</reference>
<gene>
    <name evidence="1" type="primary">ycgZ_1</name>
    <name evidence="1" type="ORF">EMLFYP7_01017</name>
</gene>
<dbReference type="AlphaFoldDB" id="A0A6N3APW4"/>
<evidence type="ECO:0000313" key="1">
    <source>
        <dbReference type="EMBL" id="VYT94619.1"/>
    </source>
</evidence>
<dbReference type="EMBL" id="CACRTZ010000005">
    <property type="protein sequence ID" value="VYT94619.1"/>
    <property type="molecule type" value="Genomic_DNA"/>
</dbReference>
<sequence>MPRKPLQFTDPALFDDSRTLSQKKIVGSIVREILYSGLALTRKNICIKLVAYSARATTREEKRATESLLKLLFIKS</sequence>
<organism evidence="1">
    <name type="scientific">Phytobacter massiliensis</name>
    <dbReference type="NCBI Taxonomy" id="1485952"/>
    <lineage>
        <taxon>Bacteria</taxon>
        <taxon>Pseudomonadati</taxon>
        <taxon>Pseudomonadota</taxon>
        <taxon>Gammaproteobacteria</taxon>
        <taxon>Enterobacterales</taxon>
        <taxon>Enterobacteriaceae</taxon>
        <taxon>Phytobacter</taxon>
    </lineage>
</organism>